<dbReference type="EMBL" id="JACGCM010000067">
    <property type="protein sequence ID" value="KAF6176569.1"/>
    <property type="molecule type" value="Genomic_DNA"/>
</dbReference>
<dbReference type="AlphaFoldDB" id="A0A7J7PAW1"/>
<evidence type="ECO:0000313" key="1">
    <source>
        <dbReference type="EMBL" id="KAF6176569.1"/>
    </source>
</evidence>
<name>A0A7J7PAW1_9MAGN</name>
<accession>A0A7J7PAW1</accession>
<protein>
    <submittedName>
        <fullName evidence="1">Uncharacterized protein</fullName>
    </submittedName>
</protein>
<dbReference type="Proteomes" id="UP000541444">
    <property type="component" value="Unassembled WGS sequence"/>
</dbReference>
<organism evidence="1 2">
    <name type="scientific">Kingdonia uniflora</name>
    <dbReference type="NCBI Taxonomy" id="39325"/>
    <lineage>
        <taxon>Eukaryota</taxon>
        <taxon>Viridiplantae</taxon>
        <taxon>Streptophyta</taxon>
        <taxon>Embryophyta</taxon>
        <taxon>Tracheophyta</taxon>
        <taxon>Spermatophyta</taxon>
        <taxon>Magnoliopsida</taxon>
        <taxon>Ranunculales</taxon>
        <taxon>Circaeasteraceae</taxon>
        <taxon>Kingdonia</taxon>
    </lineage>
</organism>
<evidence type="ECO:0000313" key="2">
    <source>
        <dbReference type="Proteomes" id="UP000541444"/>
    </source>
</evidence>
<comment type="caution">
    <text evidence="1">The sequence shown here is derived from an EMBL/GenBank/DDBJ whole genome shotgun (WGS) entry which is preliminary data.</text>
</comment>
<reference evidence="1 2" key="1">
    <citation type="journal article" date="2020" name="IScience">
        <title>Genome Sequencing of the Endangered Kingdonia uniflora (Circaeasteraceae, Ranunculales) Reveals Potential Mechanisms of Evolutionary Specialization.</title>
        <authorList>
            <person name="Sun Y."/>
            <person name="Deng T."/>
            <person name="Zhang A."/>
            <person name="Moore M.J."/>
            <person name="Landis J.B."/>
            <person name="Lin N."/>
            <person name="Zhang H."/>
            <person name="Zhang X."/>
            <person name="Huang J."/>
            <person name="Zhang X."/>
            <person name="Sun H."/>
            <person name="Wang H."/>
        </authorList>
    </citation>
    <scope>NUCLEOTIDE SEQUENCE [LARGE SCALE GENOMIC DNA]</scope>
    <source>
        <strain evidence="1">TB1705</strain>
        <tissue evidence="1">Leaf</tissue>
    </source>
</reference>
<gene>
    <name evidence="1" type="ORF">GIB67_034431</name>
</gene>
<sequence length="115" mass="13610">MNEECTGVTRKRAHHFRWDYRYPRQVVRRRCQVCRETGIPIMSGEKALYSRMQCISKGAILGSTAHTFIRRLKAAEQYPEEKVDSRVRMKVQSPRTSVGKARRLWFSRKDHSCQH</sequence>
<keyword evidence="2" id="KW-1185">Reference proteome</keyword>
<proteinExistence type="predicted"/>